<accession>A0A8S1M7D0</accession>
<feature type="coiled-coil region" evidence="1">
    <location>
        <begin position="39"/>
        <end position="66"/>
    </location>
</feature>
<sequence>MLLEIFLVLLSNLNYKKSNSKQNFKYFITQFYYSPQQKIEKQINISENLKNNLVKQENELHFQIQKLSKKYQNLIQMQYLIKFRSVLLCQMNTLKNNLFIIKLISIHIKLIRKVKLDILEQHNRKRLTSEILYFIINNKNKTENQN</sequence>
<dbReference type="AlphaFoldDB" id="A0A8S1M7D0"/>
<gene>
    <name evidence="2" type="ORF">PSON_ATCC_30995.1.T0310034</name>
</gene>
<keyword evidence="1" id="KW-0175">Coiled coil</keyword>
<evidence type="ECO:0000313" key="2">
    <source>
        <dbReference type="EMBL" id="CAD8073585.1"/>
    </source>
</evidence>
<comment type="caution">
    <text evidence="2">The sequence shown here is derived from an EMBL/GenBank/DDBJ whole genome shotgun (WGS) entry which is preliminary data.</text>
</comment>
<organism evidence="2 3">
    <name type="scientific">Paramecium sonneborni</name>
    <dbReference type="NCBI Taxonomy" id="65129"/>
    <lineage>
        <taxon>Eukaryota</taxon>
        <taxon>Sar</taxon>
        <taxon>Alveolata</taxon>
        <taxon>Ciliophora</taxon>
        <taxon>Intramacronucleata</taxon>
        <taxon>Oligohymenophorea</taxon>
        <taxon>Peniculida</taxon>
        <taxon>Parameciidae</taxon>
        <taxon>Paramecium</taxon>
    </lineage>
</organism>
<dbReference type="Proteomes" id="UP000692954">
    <property type="component" value="Unassembled WGS sequence"/>
</dbReference>
<evidence type="ECO:0000313" key="3">
    <source>
        <dbReference type="Proteomes" id="UP000692954"/>
    </source>
</evidence>
<protein>
    <submittedName>
        <fullName evidence="2">Uncharacterized protein</fullName>
    </submittedName>
</protein>
<dbReference type="EMBL" id="CAJJDN010000031">
    <property type="protein sequence ID" value="CAD8073585.1"/>
    <property type="molecule type" value="Genomic_DNA"/>
</dbReference>
<reference evidence="2" key="1">
    <citation type="submission" date="2021-01" db="EMBL/GenBank/DDBJ databases">
        <authorList>
            <consortium name="Genoscope - CEA"/>
            <person name="William W."/>
        </authorList>
    </citation>
    <scope>NUCLEOTIDE SEQUENCE</scope>
</reference>
<keyword evidence="3" id="KW-1185">Reference proteome</keyword>
<evidence type="ECO:0000256" key="1">
    <source>
        <dbReference type="SAM" id="Coils"/>
    </source>
</evidence>
<name>A0A8S1M7D0_9CILI</name>
<proteinExistence type="predicted"/>